<keyword evidence="4" id="KW-1185">Reference proteome</keyword>
<reference evidence="3" key="1">
    <citation type="journal article" date="2021" name="Mol. Ecol. Resour.">
        <title>Apolygus lucorum genome provides insights into omnivorousness and mesophyll feeding.</title>
        <authorList>
            <person name="Liu Y."/>
            <person name="Liu H."/>
            <person name="Wang H."/>
            <person name="Huang T."/>
            <person name="Liu B."/>
            <person name="Yang B."/>
            <person name="Yin L."/>
            <person name="Li B."/>
            <person name="Zhang Y."/>
            <person name="Zhang S."/>
            <person name="Jiang F."/>
            <person name="Zhang X."/>
            <person name="Ren Y."/>
            <person name="Wang B."/>
            <person name="Wang S."/>
            <person name="Lu Y."/>
            <person name="Wu K."/>
            <person name="Fan W."/>
            <person name="Wang G."/>
        </authorList>
    </citation>
    <scope>NUCLEOTIDE SEQUENCE</scope>
    <source>
        <strain evidence="3">12Hb</strain>
    </source>
</reference>
<keyword evidence="2" id="KW-0732">Signal</keyword>
<gene>
    <name evidence="3" type="ORF">GE061_014736</name>
</gene>
<name>A0A8S9XJ21_APOLU</name>
<sequence length="167" mass="18909">MKPVVVLMMLVGVSVGQHLWSPHLTQNSASSSSTPSRADQLERQPDRGFLNSWPSRNQQLSSPRQLVPNQELDPRWTGPVVFPAGHEGVNHYRPAPQVTENVQELDNRRSGDLIPSIHSGWAINPLPQPRSWPYVSQRVVHTLQPNADDRSHLTAYFQEAPRGHFYR</sequence>
<comment type="caution">
    <text evidence="3">The sequence shown here is derived from an EMBL/GenBank/DDBJ whole genome shotgun (WGS) entry which is preliminary data.</text>
</comment>
<evidence type="ECO:0000256" key="1">
    <source>
        <dbReference type="SAM" id="MobiDB-lite"/>
    </source>
</evidence>
<evidence type="ECO:0000313" key="4">
    <source>
        <dbReference type="Proteomes" id="UP000466442"/>
    </source>
</evidence>
<feature type="chain" id="PRO_5035755366" evidence="2">
    <location>
        <begin position="17"/>
        <end position="167"/>
    </location>
</feature>
<protein>
    <submittedName>
        <fullName evidence="3">Uncharacterized protein</fullName>
    </submittedName>
</protein>
<dbReference type="AlphaFoldDB" id="A0A8S9XJ21"/>
<feature type="compositionally biased region" description="Polar residues" evidence="1">
    <location>
        <begin position="52"/>
        <end position="68"/>
    </location>
</feature>
<organism evidence="3 4">
    <name type="scientific">Apolygus lucorum</name>
    <name type="common">Small green plant bug</name>
    <name type="synonym">Lygocoris lucorum</name>
    <dbReference type="NCBI Taxonomy" id="248454"/>
    <lineage>
        <taxon>Eukaryota</taxon>
        <taxon>Metazoa</taxon>
        <taxon>Ecdysozoa</taxon>
        <taxon>Arthropoda</taxon>
        <taxon>Hexapoda</taxon>
        <taxon>Insecta</taxon>
        <taxon>Pterygota</taxon>
        <taxon>Neoptera</taxon>
        <taxon>Paraneoptera</taxon>
        <taxon>Hemiptera</taxon>
        <taxon>Heteroptera</taxon>
        <taxon>Panheteroptera</taxon>
        <taxon>Cimicomorpha</taxon>
        <taxon>Miridae</taxon>
        <taxon>Mirini</taxon>
        <taxon>Apolygus</taxon>
    </lineage>
</organism>
<dbReference type="EMBL" id="WIXP02000006">
    <property type="protein sequence ID" value="KAF6208993.1"/>
    <property type="molecule type" value="Genomic_DNA"/>
</dbReference>
<proteinExistence type="predicted"/>
<feature type="region of interest" description="Disordered" evidence="1">
    <location>
        <begin position="24"/>
        <end position="73"/>
    </location>
</feature>
<accession>A0A8S9XJ21</accession>
<feature type="signal peptide" evidence="2">
    <location>
        <begin position="1"/>
        <end position="16"/>
    </location>
</feature>
<evidence type="ECO:0000313" key="3">
    <source>
        <dbReference type="EMBL" id="KAF6208993.1"/>
    </source>
</evidence>
<dbReference type="Proteomes" id="UP000466442">
    <property type="component" value="Unassembled WGS sequence"/>
</dbReference>
<evidence type="ECO:0000256" key="2">
    <source>
        <dbReference type="SAM" id="SignalP"/>
    </source>
</evidence>